<keyword evidence="13" id="KW-1185">Reference proteome</keyword>
<keyword evidence="9" id="KW-0812">Transmembrane</keyword>
<keyword evidence="4" id="KW-0929">Antimicrobial</keyword>
<evidence type="ECO:0000256" key="3">
    <source>
        <dbReference type="ARBA" id="ARBA00022525"/>
    </source>
</evidence>
<comment type="subcellular location">
    <subcellularLocation>
        <location evidence="1">Secreted</location>
    </subcellularLocation>
</comment>
<keyword evidence="9" id="KW-1133">Transmembrane helix</keyword>
<comment type="similarity">
    <text evidence="2">Belongs to the insect defense protein family.</text>
</comment>
<keyword evidence="9" id="KW-0472">Membrane</keyword>
<sequence length="487" mass="54751">MGYFINCIVVGVTIILQAVTAEPDTSISCCSCSSLLPDAPLGTKPQVLPSPFAIEVNKRRYSPDDYGEEIEVNITTRIKTKGFRQFILQAVPIDQHGNVGDNPQLLGSFTNNDINKVTTEFTCAGNRAIKSFDSSNKTHIRFYWKPQPGQGGNFVFRATFVESSDVYWVREVSEPIIDPNAPPLHRKSTDTILPPLIAPIDTINCGSTKSCYRVPEGCWEPYCDYIATWQHLGSNQYRFEIGALTHGMGDRHVSLAISEDIRWGGDRVFECIHDSRTHQTKVIQAISEGHSTTPLPDPMEGISNAEGQYWRGRIRCRFDVIPTANTKDYPLDGLHYIILSRGNTEKDMVVILSAKTEPHRYGVGEIPVATPEKVDLSSTSVNIDGFARYPLVKAHACLMVVAFIFFCAIGLLWTKYYRTMWPNKRFLGLRYWVVAHFNCMLWVLLLVIIAIICIFVEVGGYSQKGERSMNSRGERILKLISLNQNLQ</sequence>
<dbReference type="InterPro" id="IPR051237">
    <property type="entry name" value="Ferric-chelate_Red/DefProt"/>
</dbReference>
<dbReference type="Pfam" id="PF02014">
    <property type="entry name" value="Reeler"/>
    <property type="match status" value="1"/>
</dbReference>
<evidence type="ECO:0000256" key="5">
    <source>
        <dbReference type="ARBA" id="ARBA00022588"/>
    </source>
</evidence>
<name>A0ABQ9ELU2_TEGGR</name>
<accession>A0ABQ9ELU2</accession>
<keyword evidence="8" id="KW-0044">Antibiotic</keyword>
<evidence type="ECO:0000256" key="1">
    <source>
        <dbReference type="ARBA" id="ARBA00004613"/>
    </source>
</evidence>
<reference evidence="12 13" key="1">
    <citation type="submission" date="2022-12" db="EMBL/GenBank/DDBJ databases">
        <title>Chromosome-level genome of Tegillarca granosa.</title>
        <authorList>
            <person name="Kim J."/>
        </authorList>
    </citation>
    <scope>NUCLEOTIDE SEQUENCE [LARGE SCALE GENOMIC DNA]</scope>
    <source>
        <strain evidence="12">Teg-2019</strain>
        <tissue evidence="12">Adductor muscle</tissue>
    </source>
</reference>
<protein>
    <recommendedName>
        <fullName evidence="11">Reelin domain-containing protein</fullName>
    </recommendedName>
</protein>
<feature type="chain" id="PRO_5045986081" description="Reelin domain-containing protein" evidence="10">
    <location>
        <begin position="22"/>
        <end position="487"/>
    </location>
</feature>
<evidence type="ECO:0000256" key="7">
    <source>
        <dbReference type="ARBA" id="ARBA00022859"/>
    </source>
</evidence>
<dbReference type="Gene3D" id="2.60.40.4060">
    <property type="entry name" value="Reeler domain"/>
    <property type="match status" value="1"/>
</dbReference>
<keyword evidence="6 10" id="KW-0732">Signal</keyword>
<feature type="transmembrane region" description="Helical" evidence="9">
    <location>
        <begin position="398"/>
        <end position="417"/>
    </location>
</feature>
<keyword evidence="5" id="KW-0399">Innate immunity</keyword>
<keyword evidence="3" id="KW-0964">Secreted</keyword>
<feature type="domain" description="Reelin" evidence="11">
    <location>
        <begin position="15"/>
        <end position="191"/>
    </location>
</feature>
<dbReference type="Gene3D" id="1.20.120.1770">
    <property type="match status" value="1"/>
</dbReference>
<evidence type="ECO:0000313" key="13">
    <source>
        <dbReference type="Proteomes" id="UP001217089"/>
    </source>
</evidence>
<dbReference type="Proteomes" id="UP001217089">
    <property type="component" value="Unassembled WGS sequence"/>
</dbReference>
<feature type="transmembrane region" description="Helical" evidence="9">
    <location>
        <begin position="429"/>
        <end position="458"/>
    </location>
</feature>
<gene>
    <name evidence="12" type="ORF">KUTeg_016774</name>
</gene>
<evidence type="ECO:0000256" key="4">
    <source>
        <dbReference type="ARBA" id="ARBA00022529"/>
    </source>
</evidence>
<feature type="signal peptide" evidence="10">
    <location>
        <begin position="1"/>
        <end position="21"/>
    </location>
</feature>
<dbReference type="EMBL" id="JARBDR010000813">
    <property type="protein sequence ID" value="KAJ8306229.1"/>
    <property type="molecule type" value="Genomic_DNA"/>
</dbReference>
<dbReference type="PROSITE" id="PS51019">
    <property type="entry name" value="REELIN"/>
    <property type="match status" value="1"/>
</dbReference>
<comment type="caution">
    <text evidence="12">The sequence shown here is derived from an EMBL/GenBank/DDBJ whole genome shotgun (WGS) entry which is preliminary data.</text>
</comment>
<evidence type="ECO:0000256" key="10">
    <source>
        <dbReference type="SAM" id="SignalP"/>
    </source>
</evidence>
<evidence type="ECO:0000256" key="8">
    <source>
        <dbReference type="ARBA" id="ARBA00023022"/>
    </source>
</evidence>
<dbReference type="InterPro" id="IPR042307">
    <property type="entry name" value="Reeler_sf"/>
</dbReference>
<evidence type="ECO:0000313" key="12">
    <source>
        <dbReference type="EMBL" id="KAJ8306229.1"/>
    </source>
</evidence>
<evidence type="ECO:0000256" key="2">
    <source>
        <dbReference type="ARBA" id="ARBA00008501"/>
    </source>
</evidence>
<dbReference type="PANTHER" id="PTHR45828:SF9">
    <property type="entry name" value="CELL WALL INTEGRITY AND STRESS RESPONSE COMPONENT 4-LIKE-RELATED"/>
    <property type="match status" value="1"/>
</dbReference>
<proteinExistence type="inferred from homology"/>
<dbReference type="CDD" id="cd08544">
    <property type="entry name" value="Reeler"/>
    <property type="match status" value="1"/>
</dbReference>
<keyword evidence="7" id="KW-0391">Immunity</keyword>
<evidence type="ECO:0000256" key="6">
    <source>
        <dbReference type="ARBA" id="ARBA00022729"/>
    </source>
</evidence>
<evidence type="ECO:0000256" key="9">
    <source>
        <dbReference type="SAM" id="Phobius"/>
    </source>
</evidence>
<evidence type="ECO:0000259" key="11">
    <source>
        <dbReference type="PROSITE" id="PS51019"/>
    </source>
</evidence>
<dbReference type="InterPro" id="IPR002861">
    <property type="entry name" value="Reeler_dom"/>
</dbReference>
<dbReference type="PANTHER" id="PTHR45828">
    <property type="entry name" value="CYTOCHROME B561/FERRIC REDUCTASE TRANSMEMBRANE"/>
    <property type="match status" value="1"/>
</dbReference>
<organism evidence="12 13">
    <name type="scientific">Tegillarca granosa</name>
    <name type="common">Malaysian cockle</name>
    <name type="synonym">Anadara granosa</name>
    <dbReference type="NCBI Taxonomy" id="220873"/>
    <lineage>
        <taxon>Eukaryota</taxon>
        <taxon>Metazoa</taxon>
        <taxon>Spiralia</taxon>
        <taxon>Lophotrochozoa</taxon>
        <taxon>Mollusca</taxon>
        <taxon>Bivalvia</taxon>
        <taxon>Autobranchia</taxon>
        <taxon>Pteriomorphia</taxon>
        <taxon>Arcoida</taxon>
        <taxon>Arcoidea</taxon>
        <taxon>Arcidae</taxon>
        <taxon>Tegillarca</taxon>
    </lineage>
</organism>